<dbReference type="InterPro" id="IPR000566">
    <property type="entry name" value="Lipocln_cytosolic_FA-bd_dom"/>
</dbReference>
<sequence length="305" mass="34709">MILLRKSPLWVLDTDYETYAVTYTCNDSSSKVSVMILSRTNKRDEKEDNGNRRYAISTKCKSHGPTIIINHDEKHYGIFEWNEETKAFLLNKFVLIVIDKWKSDYSDLTTPQNVELATLSMNSLKGTVSATVGLAAIGSCPTPKVQADFQLEKFAGTWYVIETSSALDKVGKKCSLYKVEIKNPTKASTLHKFVSSITDKWKSEYSELSTPKKNEPAKLLVSPLKGTILARKYPLWVIDTDYDTHAIVYSCQSLLVAYTEDVWILSRTKTLDDEKKMKLYEVLKQRDINQKGLSEISQSEKDCKE</sequence>
<dbReference type="Pfam" id="PF00061">
    <property type="entry name" value="Lipocalin"/>
    <property type="match status" value="1"/>
</dbReference>
<evidence type="ECO:0000256" key="2">
    <source>
        <dbReference type="RuleBase" id="RU003695"/>
    </source>
</evidence>
<dbReference type="SUPFAM" id="SSF50814">
    <property type="entry name" value="Lipocalins"/>
    <property type="match status" value="2"/>
</dbReference>
<dbReference type="GO" id="GO:0005737">
    <property type="term" value="C:cytoplasm"/>
    <property type="evidence" value="ECO:0007669"/>
    <property type="project" value="TreeGrafter"/>
</dbReference>
<dbReference type="Gene3D" id="2.40.128.20">
    <property type="match status" value="2"/>
</dbReference>
<evidence type="ECO:0000259" key="3">
    <source>
        <dbReference type="Pfam" id="PF00061"/>
    </source>
</evidence>
<protein>
    <submittedName>
        <fullName evidence="4">Lipocln_cytosolic_FA-bd_dom domain-containing protein</fullName>
    </submittedName>
</protein>
<dbReference type="PANTHER" id="PTHR10612">
    <property type="entry name" value="APOLIPOPROTEIN D"/>
    <property type="match status" value="1"/>
</dbReference>
<dbReference type="GO" id="GO:0000302">
    <property type="term" value="P:response to reactive oxygen species"/>
    <property type="evidence" value="ECO:0007669"/>
    <property type="project" value="TreeGrafter"/>
</dbReference>
<comment type="caution">
    <text evidence="4">The sequence shown here is derived from an EMBL/GenBank/DDBJ whole genome shotgun (WGS) entry which is preliminary data.</text>
</comment>
<dbReference type="PRINTS" id="PR00179">
    <property type="entry name" value="LIPOCALIN"/>
</dbReference>
<accession>A0AAV4S3Y9</accession>
<dbReference type="PROSITE" id="PS00213">
    <property type="entry name" value="LIPOCALIN"/>
    <property type="match status" value="1"/>
</dbReference>
<dbReference type="PANTHER" id="PTHR10612:SF34">
    <property type="entry name" value="APOLIPOPROTEIN D"/>
    <property type="match status" value="1"/>
</dbReference>
<organism evidence="4 5">
    <name type="scientific">Caerostris extrusa</name>
    <name type="common">Bark spider</name>
    <name type="synonym">Caerostris bankana</name>
    <dbReference type="NCBI Taxonomy" id="172846"/>
    <lineage>
        <taxon>Eukaryota</taxon>
        <taxon>Metazoa</taxon>
        <taxon>Ecdysozoa</taxon>
        <taxon>Arthropoda</taxon>
        <taxon>Chelicerata</taxon>
        <taxon>Arachnida</taxon>
        <taxon>Araneae</taxon>
        <taxon>Araneomorphae</taxon>
        <taxon>Entelegynae</taxon>
        <taxon>Araneoidea</taxon>
        <taxon>Araneidae</taxon>
        <taxon>Caerostris</taxon>
    </lineage>
</organism>
<dbReference type="Proteomes" id="UP001054945">
    <property type="component" value="Unassembled WGS sequence"/>
</dbReference>
<dbReference type="InterPro" id="IPR022272">
    <property type="entry name" value="Lipocalin_CS"/>
</dbReference>
<proteinExistence type="inferred from homology"/>
<evidence type="ECO:0000256" key="1">
    <source>
        <dbReference type="ARBA" id="ARBA00023157"/>
    </source>
</evidence>
<dbReference type="InterPro" id="IPR003057">
    <property type="entry name" value="Invtbrt_color"/>
</dbReference>
<reference evidence="4 5" key="1">
    <citation type="submission" date="2021-06" db="EMBL/GenBank/DDBJ databases">
        <title>Caerostris extrusa draft genome.</title>
        <authorList>
            <person name="Kono N."/>
            <person name="Arakawa K."/>
        </authorList>
    </citation>
    <scope>NUCLEOTIDE SEQUENCE [LARGE SCALE GENOMIC DNA]</scope>
</reference>
<dbReference type="GO" id="GO:0031409">
    <property type="term" value="F:pigment binding"/>
    <property type="evidence" value="ECO:0007669"/>
    <property type="project" value="InterPro"/>
</dbReference>
<evidence type="ECO:0000313" key="4">
    <source>
        <dbReference type="EMBL" id="GIY27654.1"/>
    </source>
</evidence>
<dbReference type="AlphaFoldDB" id="A0AAV4S3Y9"/>
<keyword evidence="1" id="KW-1015">Disulfide bond</keyword>
<dbReference type="GO" id="GO:0006629">
    <property type="term" value="P:lipid metabolic process"/>
    <property type="evidence" value="ECO:0007669"/>
    <property type="project" value="TreeGrafter"/>
</dbReference>
<dbReference type="PRINTS" id="PR01273">
    <property type="entry name" value="INVTBRTCOLOR"/>
</dbReference>
<feature type="domain" description="Lipocalin/cytosolic fatty-acid binding" evidence="3">
    <location>
        <begin position="155"/>
        <end position="298"/>
    </location>
</feature>
<keyword evidence="5" id="KW-1185">Reference proteome</keyword>
<evidence type="ECO:0000313" key="5">
    <source>
        <dbReference type="Proteomes" id="UP001054945"/>
    </source>
</evidence>
<gene>
    <name evidence="4" type="primary">AVEN_32326_1</name>
    <name evidence="4" type="ORF">CEXT_585061</name>
</gene>
<name>A0AAV4S3Y9_CAEEX</name>
<dbReference type="EMBL" id="BPLR01008836">
    <property type="protein sequence ID" value="GIY27654.1"/>
    <property type="molecule type" value="Genomic_DNA"/>
</dbReference>
<comment type="similarity">
    <text evidence="2">Belongs to the calycin superfamily. Lipocalin family.</text>
</comment>
<dbReference type="InterPro" id="IPR012674">
    <property type="entry name" value="Calycin"/>
</dbReference>